<gene>
    <name evidence="6" type="ORF">SAMN05216289_10477</name>
</gene>
<evidence type="ECO:0000313" key="6">
    <source>
        <dbReference type="EMBL" id="SFN09739.1"/>
    </source>
</evidence>
<dbReference type="EMBL" id="FOVF01000004">
    <property type="protein sequence ID" value="SFN09739.1"/>
    <property type="molecule type" value="Genomic_DNA"/>
</dbReference>
<keyword evidence="4" id="KW-0804">Transcription</keyword>
<dbReference type="InterPro" id="IPR053812">
    <property type="entry name" value="HTH_Sigma70_ECF-like"/>
</dbReference>
<comment type="similarity">
    <text evidence="1">Belongs to the sigma-70 factor family. ECF subfamily.</text>
</comment>
<proteinExistence type="inferred from homology"/>
<dbReference type="SUPFAM" id="SSF88659">
    <property type="entry name" value="Sigma3 and sigma4 domains of RNA polymerase sigma factors"/>
    <property type="match status" value="1"/>
</dbReference>
<evidence type="ECO:0000256" key="4">
    <source>
        <dbReference type="ARBA" id="ARBA00023163"/>
    </source>
</evidence>
<dbReference type="AlphaFoldDB" id="A0A1I4W9V3"/>
<dbReference type="PANTHER" id="PTHR43133:SF39">
    <property type="entry name" value="SIMILAR TO RNA POLYMERASE SIGMA-E FACTOR"/>
    <property type="match status" value="1"/>
</dbReference>
<dbReference type="InterPro" id="IPR039425">
    <property type="entry name" value="RNA_pol_sigma-70-like"/>
</dbReference>
<dbReference type="STRING" id="578942.SAMN05216289_10477"/>
<evidence type="ECO:0000313" key="7">
    <source>
        <dbReference type="Proteomes" id="UP000198575"/>
    </source>
</evidence>
<dbReference type="Pfam" id="PF07638">
    <property type="entry name" value="Sigma70_ECF"/>
    <property type="match status" value="1"/>
</dbReference>
<dbReference type="Proteomes" id="UP000198575">
    <property type="component" value="Unassembled WGS sequence"/>
</dbReference>
<dbReference type="RefSeq" id="WP_092405340.1">
    <property type="nucleotide sequence ID" value="NZ_FOVF01000004.1"/>
</dbReference>
<feature type="domain" description="RNA polymerase sigma-70 ECF-like HTH" evidence="5">
    <location>
        <begin position="12"/>
        <end position="189"/>
    </location>
</feature>
<protein>
    <submittedName>
        <fullName evidence="6">RNA polymerase sigma factor, TIGR02999 family</fullName>
    </submittedName>
</protein>
<sequence length="191" mass="21143">MNDENSPETTRRDVTRMLQGWSRGDAKAAENLTELVYAQIRAMAGKHLRANGAGGPMQATELAHEMFIRLLEANVDWRDRRHFFGVVSAALRNILIDSARAAGSAKRGGGLLHVTLSGAGHVVSDSGEASALHDALLELRELDPRKHEIIEFHYLLGLKREEIAEAIGVSVPTVDRELRFSKAWLKERLEA</sequence>
<dbReference type="GO" id="GO:0006352">
    <property type="term" value="P:DNA-templated transcription initiation"/>
    <property type="evidence" value="ECO:0007669"/>
    <property type="project" value="InterPro"/>
</dbReference>
<dbReference type="GO" id="GO:0016987">
    <property type="term" value="F:sigma factor activity"/>
    <property type="evidence" value="ECO:0007669"/>
    <property type="project" value="UniProtKB-KW"/>
</dbReference>
<evidence type="ECO:0000256" key="2">
    <source>
        <dbReference type="ARBA" id="ARBA00023015"/>
    </source>
</evidence>
<evidence type="ECO:0000259" key="5">
    <source>
        <dbReference type="Pfam" id="PF07638"/>
    </source>
</evidence>
<keyword evidence="7" id="KW-1185">Reference proteome</keyword>
<accession>A0A1I4W9V3</accession>
<dbReference type="InterPro" id="IPR011517">
    <property type="entry name" value="RNA_pol_sigma70_ECF-like"/>
</dbReference>
<name>A0A1I4W9V3_9GAMM</name>
<reference evidence="6 7" key="1">
    <citation type="submission" date="2016-10" db="EMBL/GenBank/DDBJ databases">
        <authorList>
            <person name="de Groot N.N."/>
        </authorList>
    </citation>
    <scope>NUCLEOTIDE SEQUENCE [LARGE SCALE GENOMIC DNA]</scope>
    <source>
        <strain evidence="6 7">CGMCC 1.7659</strain>
    </source>
</reference>
<dbReference type="InterPro" id="IPR036388">
    <property type="entry name" value="WH-like_DNA-bd_sf"/>
</dbReference>
<dbReference type="InterPro" id="IPR014284">
    <property type="entry name" value="RNA_pol_sigma-70_dom"/>
</dbReference>
<dbReference type="NCBIfam" id="TIGR02937">
    <property type="entry name" value="sigma70-ECF"/>
    <property type="match status" value="1"/>
</dbReference>
<dbReference type="PANTHER" id="PTHR43133">
    <property type="entry name" value="RNA POLYMERASE ECF-TYPE SIGMA FACTO"/>
    <property type="match status" value="1"/>
</dbReference>
<dbReference type="Gene3D" id="1.10.1740.10">
    <property type="match status" value="1"/>
</dbReference>
<dbReference type="Gene3D" id="1.10.10.10">
    <property type="entry name" value="Winged helix-like DNA-binding domain superfamily/Winged helix DNA-binding domain"/>
    <property type="match status" value="1"/>
</dbReference>
<dbReference type="InterPro" id="IPR013324">
    <property type="entry name" value="RNA_pol_sigma_r3/r4-like"/>
</dbReference>
<evidence type="ECO:0000256" key="1">
    <source>
        <dbReference type="ARBA" id="ARBA00010641"/>
    </source>
</evidence>
<keyword evidence="3" id="KW-0731">Sigma factor</keyword>
<organism evidence="6 7">
    <name type="scientific">Dokdonella immobilis</name>
    <dbReference type="NCBI Taxonomy" id="578942"/>
    <lineage>
        <taxon>Bacteria</taxon>
        <taxon>Pseudomonadati</taxon>
        <taxon>Pseudomonadota</taxon>
        <taxon>Gammaproteobacteria</taxon>
        <taxon>Lysobacterales</taxon>
        <taxon>Rhodanobacteraceae</taxon>
        <taxon>Dokdonella</taxon>
    </lineage>
</organism>
<evidence type="ECO:0000256" key="3">
    <source>
        <dbReference type="ARBA" id="ARBA00023082"/>
    </source>
</evidence>
<dbReference type="SUPFAM" id="SSF88946">
    <property type="entry name" value="Sigma2 domain of RNA polymerase sigma factors"/>
    <property type="match status" value="1"/>
</dbReference>
<dbReference type="InterPro" id="IPR013325">
    <property type="entry name" value="RNA_pol_sigma_r2"/>
</dbReference>
<keyword evidence="2" id="KW-0805">Transcription regulation</keyword>
<dbReference type="NCBIfam" id="TIGR02999">
    <property type="entry name" value="Sig-70_X6"/>
    <property type="match status" value="1"/>
</dbReference>
<dbReference type="OrthoDB" id="6023540at2"/>